<evidence type="ECO:0000313" key="7">
    <source>
        <dbReference type="EMBL" id="KAF2218555.1"/>
    </source>
</evidence>
<sequence length="580" mass="63795">MFYSETLLQKTGPLAKVWLAANVERKLTKGDCLKTNISKDVRNIVNEDQAPLALRLTSQLLLGVVRIYSRKARYLLDDCNEALIKIKLAFRPGNVDLPSAQSHIANPAAINLPDTLTELDLLAAAPDLDELLFGSSAGAALGDQTEFDWGTSQILPQSNEESQSASQAMPLEDLDLGIDLGLDETAPSIEVGRRQETPRRDNTLYEDDLGLDLGLGDTTIEPIIRDEQPLPEDDFTIPELDVGKRDETPAATERRPRDSESPLSDLGEQQAADLERTFQLDQEDQEEEQDETQVQAAQRAKRRKVLQNDTSIELGNTQIKQQQQDRSKILKQPSFLPRDPLLLSLLNLQKSGGLVSSLLGDGQLRGWAPELRGIMSIEVIRRSGDLKRKRGIVAPPSPVAEHGTTPPPVEDVPLDDEQPVQDEPNITFDDDGFALPQSPGGPGFDETTIAPVPPAESGPVSLATKHTVHMLREHFSTSGDPNEAPSPGTRKNQSVLFTELCPERRTTKQDATKLFFETLVLATKDAIKVEQKPDDGVGAPFRIRAKRGLWGQWAEMGVSQTQEDDAQQAEGAVEEMEVDE</sequence>
<dbReference type="SUPFAM" id="SSF46785">
    <property type="entry name" value="Winged helix' DNA-binding domain"/>
    <property type="match status" value="1"/>
</dbReference>
<name>A0A6A6FYJ5_9PEZI</name>
<dbReference type="PANTHER" id="PTHR12585:SF69">
    <property type="entry name" value="FI11703P"/>
    <property type="match status" value="1"/>
</dbReference>
<dbReference type="InterPro" id="IPR036390">
    <property type="entry name" value="WH_DNA-bd_sf"/>
</dbReference>
<dbReference type="GO" id="GO:0007064">
    <property type="term" value="P:mitotic sister chromatid cohesion"/>
    <property type="evidence" value="ECO:0007669"/>
    <property type="project" value="TreeGrafter"/>
</dbReference>
<accession>A0A6A6FYJ5</accession>
<dbReference type="InterPro" id="IPR039781">
    <property type="entry name" value="Rad21/Rec8-like"/>
</dbReference>
<evidence type="ECO:0000256" key="3">
    <source>
        <dbReference type="ARBA" id="ARBA00023242"/>
    </source>
</evidence>
<feature type="compositionally biased region" description="Basic and acidic residues" evidence="4">
    <location>
        <begin position="191"/>
        <end position="203"/>
    </location>
</feature>
<evidence type="ECO:0000313" key="8">
    <source>
        <dbReference type="Proteomes" id="UP000799538"/>
    </source>
</evidence>
<dbReference type="FunFam" id="1.10.10.580:FF:000004">
    <property type="entry name" value="Double-strand-break repair protein rad21"/>
    <property type="match status" value="1"/>
</dbReference>
<dbReference type="InterPro" id="IPR006910">
    <property type="entry name" value="Rad21_Rec8_N"/>
</dbReference>
<keyword evidence="3" id="KW-0539">Nucleus</keyword>
<protein>
    <submittedName>
        <fullName evidence="7">Rec8 like protein-domain-containing protein</fullName>
    </submittedName>
</protein>
<keyword evidence="8" id="KW-1185">Reference proteome</keyword>
<dbReference type="GO" id="GO:0030892">
    <property type="term" value="C:mitotic cohesin complex"/>
    <property type="evidence" value="ECO:0007669"/>
    <property type="project" value="TreeGrafter"/>
</dbReference>
<feature type="domain" description="Rad21/Rec8-like protein C-terminal eukaryotic" evidence="5">
    <location>
        <begin position="496"/>
        <end position="532"/>
    </location>
</feature>
<evidence type="ECO:0000256" key="4">
    <source>
        <dbReference type="SAM" id="MobiDB-lite"/>
    </source>
</evidence>
<dbReference type="GO" id="GO:0005634">
    <property type="term" value="C:nucleus"/>
    <property type="evidence" value="ECO:0007669"/>
    <property type="project" value="UniProtKB-SubCell"/>
</dbReference>
<comment type="similarity">
    <text evidence="2">Belongs to the rad21 family.</text>
</comment>
<comment type="subcellular location">
    <subcellularLocation>
        <location evidence="1">Nucleus</location>
    </subcellularLocation>
</comment>
<dbReference type="PANTHER" id="PTHR12585">
    <property type="entry name" value="SCC1 / RAD21 FAMILY MEMBER"/>
    <property type="match status" value="1"/>
</dbReference>
<dbReference type="EMBL" id="ML992538">
    <property type="protein sequence ID" value="KAF2218555.1"/>
    <property type="molecule type" value="Genomic_DNA"/>
</dbReference>
<dbReference type="Pfam" id="PF04824">
    <property type="entry name" value="Rad21_Rec8"/>
    <property type="match status" value="1"/>
</dbReference>
<evidence type="ECO:0000256" key="1">
    <source>
        <dbReference type="ARBA" id="ARBA00004123"/>
    </source>
</evidence>
<dbReference type="Pfam" id="PF04825">
    <property type="entry name" value="Rad21_Rec8_N"/>
    <property type="match status" value="1"/>
</dbReference>
<feature type="compositionally biased region" description="Acidic residues" evidence="4">
    <location>
        <begin position="562"/>
        <end position="580"/>
    </location>
</feature>
<dbReference type="InterPro" id="IPR006909">
    <property type="entry name" value="Rad21/Rec8_C_eu"/>
</dbReference>
<dbReference type="OrthoDB" id="10071381at2759"/>
<dbReference type="Proteomes" id="UP000799538">
    <property type="component" value="Unassembled WGS sequence"/>
</dbReference>
<feature type="domain" description="Rad21/Rec8-like protein N-terminal" evidence="6">
    <location>
        <begin position="1"/>
        <end position="103"/>
    </location>
</feature>
<feature type="compositionally biased region" description="Basic and acidic residues" evidence="4">
    <location>
        <begin position="241"/>
        <end position="260"/>
    </location>
</feature>
<dbReference type="AlphaFoldDB" id="A0A6A6FYJ5"/>
<proteinExistence type="inferred from homology"/>
<dbReference type="GO" id="GO:1990414">
    <property type="term" value="P:replication-born double-strand break repair via sister chromatid exchange"/>
    <property type="evidence" value="ECO:0007669"/>
    <property type="project" value="TreeGrafter"/>
</dbReference>
<evidence type="ECO:0000259" key="6">
    <source>
        <dbReference type="Pfam" id="PF04825"/>
    </source>
</evidence>
<evidence type="ECO:0000256" key="2">
    <source>
        <dbReference type="ARBA" id="ARBA00009870"/>
    </source>
</evidence>
<organism evidence="7 8">
    <name type="scientific">Elsinoe ampelina</name>
    <dbReference type="NCBI Taxonomy" id="302913"/>
    <lineage>
        <taxon>Eukaryota</taxon>
        <taxon>Fungi</taxon>
        <taxon>Dikarya</taxon>
        <taxon>Ascomycota</taxon>
        <taxon>Pezizomycotina</taxon>
        <taxon>Dothideomycetes</taxon>
        <taxon>Dothideomycetidae</taxon>
        <taxon>Myriangiales</taxon>
        <taxon>Elsinoaceae</taxon>
        <taxon>Elsinoe</taxon>
    </lineage>
</organism>
<feature type="region of interest" description="Disordered" evidence="4">
    <location>
        <begin position="187"/>
        <end position="269"/>
    </location>
</feature>
<evidence type="ECO:0000259" key="5">
    <source>
        <dbReference type="Pfam" id="PF04824"/>
    </source>
</evidence>
<dbReference type="InterPro" id="IPR023093">
    <property type="entry name" value="ScpA-like_C"/>
</dbReference>
<dbReference type="Gene3D" id="1.10.10.580">
    <property type="entry name" value="Structural maintenance of chromosome 1. Chain E"/>
    <property type="match status" value="1"/>
</dbReference>
<reference evidence="8" key="1">
    <citation type="journal article" date="2020" name="Stud. Mycol.">
        <title>101 Dothideomycetes genomes: A test case for predicting lifestyles and emergence of pathogens.</title>
        <authorList>
            <person name="Haridas S."/>
            <person name="Albert R."/>
            <person name="Binder M."/>
            <person name="Bloem J."/>
            <person name="LaButti K."/>
            <person name="Salamov A."/>
            <person name="Andreopoulos B."/>
            <person name="Baker S."/>
            <person name="Barry K."/>
            <person name="Bills G."/>
            <person name="Bluhm B."/>
            <person name="Cannon C."/>
            <person name="Castanera R."/>
            <person name="Culley D."/>
            <person name="Daum C."/>
            <person name="Ezra D."/>
            <person name="Gonzalez J."/>
            <person name="Henrissat B."/>
            <person name="Kuo A."/>
            <person name="Liang C."/>
            <person name="Lipzen A."/>
            <person name="Lutzoni F."/>
            <person name="Magnuson J."/>
            <person name="Mondo S."/>
            <person name="Nolan M."/>
            <person name="Ohm R."/>
            <person name="Pangilinan J."/>
            <person name="Park H.-J."/>
            <person name="Ramirez L."/>
            <person name="Alfaro M."/>
            <person name="Sun H."/>
            <person name="Tritt A."/>
            <person name="Yoshinaga Y."/>
            <person name="Zwiers L.-H."/>
            <person name="Turgeon B."/>
            <person name="Goodwin S."/>
            <person name="Spatafora J."/>
            <person name="Crous P."/>
            <person name="Grigoriev I."/>
        </authorList>
    </citation>
    <scope>NUCLEOTIDE SEQUENCE [LARGE SCALE GENOMIC DNA]</scope>
    <source>
        <strain evidence="8">CECT 20119</strain>
    </source>
</reference>
<feature type="region of interest" description="Disordered" evidence="4">
    <location>
        <begin position="558"/>
        <end position="580"/>
    </location>
</feature>
<gene>
    <name evidence="7" type="ORF">BDZ85DRAFT_245047</name>
</gene>
<dbReference type="GO" id="GO:0003682">
    <property type="term" value="F:chromatin binding"/>
    <property type="evidence" value="ECO:0007669"/>
    <property type="project" value="TreeGrafter"/>
</dbReference>